<dbReference type="InterPro" id="IPR010982">
    <property type="entry name" value="Lambda_DNA-bd_dom_sf"/>
</dbReference>
<dbReference type="KEGG" id="sarm:DVA86_31945"/>
<dbReference type="PROSITE" id="PS50943">
    <property type="entry name" value="HTH_CROC1"/>
    <property type="match status" value="1"/>
</dbReference>
<dbReference type="Gene3D" id="1.10.260.40">
    <property type="entry name" value="lambda repressor-like DNA-binding domains"/>
    <property type="match status" value="1"/>
</dbReference>
<dbReference type="Proteomes" id="UP000254425">
    <property type="component" value="Chromosome"/>
</dbReference>
<dbReference type="GO" id="GO:0003677">
    <property type="term" value="F:DNA binding"/>
    <property type="evidence" value="ECO:0007669"/>
    <property type="project" value="InterPro"/>
</dbReference>
<dbReference type="Pfam" id="PF13560">
    <property type="entry name" value="HTH_31"/>
    <property type="match status" value="1"/>
</dbReference>
<protein>
    <submittedName>
        <fullName evidence="3">XRE family transcriptional regulator</fullName>
    </submittedName>
</protein>
<evidence type="ECO:0000313" key="4">
    <source>
        <dbReference type="Proteomes" id="UP000254425"/>
    </source>
</evidence>
<feature type="domain" description="HTH cro/C1-type" evidence="2">
    <location>
        <begin position="218"/>
        <end position="263"/>
    </location>
</feature>
<dbReference type="SMART" id="SM00530">
    <property type="entry name" value="HTH_XRE"/>
    <property type="match status" value="1"/>
</dbReference>
<sequence>MTLCAYCGAALDSEGQKVGRPQKYCGTSCRQAAHRSRKKGRDAACRNAGTTGPRAEAPGKKPQPAVAPSEDVIIEIIRDLHEETRQLLRSVESGFPSDPLRRTLKLRNHLDNLTAGLVGRARHHRITWSRIGALLSIREDTARHRFTDAHIQRRLRHLSGARTVPPSLGALYAGAPPPAKSSTAGPNEEGPPLPRTPASAAYNRLAPVLSMLARASQLPLQELGDRCGCSPSYMSRILNGERVPSWPITERFAVVCGADTAVLRDVWESEQLRDRTPRDQPAQPCGEPVLTKDTSGQSIARLMSALRTLHIRAGRPTAAAVAASAYWYFTPDDVTRMLGGRLAEWRSLERLVHALGGNPDYFLPLWRAVEARLPAAPNPADSRGGEDAAPEQKRAGSSTDDVTEEDQRRAGRPQTDRTRALPDDTGDTS</sequence>
<evidence type="ECO:0000259" key="2">
    <source>
        <dbReference type="PROSITE" id="PS50943"/>
    </source>
</evidence>
<dbReference type="AlphaFoldDB" id="A0A345XXY7"/>
<feature type="region of interest" description="Disordered" evidence="1">
    <location>
        <begin position="271"/>
        <end position="293"/>
    </location>
</feature>
<feature type="region of interest" description="Disordered" evidence="1">
    <location>
        <begin position="376"/>
        <end position="429"/>
    </location>
</feature>
<dbReference type="InterPro" id="IPR001387">
    <property type="entry name" value="Cro/C1-type_HTH"/>
</dbReference>
<name>A0A345XXY7_9ACTN</name>
<reference evidence="3 4" key="1">
    <citation type="submission" date="2018-07" db="EMBL/GenBank/DDBJ databases">
        <title>Draft genome of the type strain Streptomyces armeniacus ATCC 15676.</title>
        <authorList>
            <person name="Labana P."/>
            <person name="Gosse J.T."/>
            <person name="Boddy C.N."/>
        </authorList>
    </citation>
    <scope>NUCLEOTIDE SEQUENCE [LARGE SCALE GENOMIC DNA]</scope>
    <source>
        <strain evidence="3 4">ATCC 15676</strain>
    </source>
</reference>
<feature type="compositionally biased region" description="Basic and acidic residues" evidence="1">
    <location>
        <begin position="383"/>
        <end position="394"/>
    </location>
</feature>
<accession>A0A345XXY7</accession>
<proteinExistence type="predicted"/>
<evidence type="ECO:0000256" key="1">
    <source>
        <dbReference type="SAM" id="MobiDB-lite"/>
    </source>
</evidence>
<dbReference type="RefSeq" id="WP_208883457.1">
    <property type="nucleotide sequence ID" value="NZ_CP031320.1"/>
</dbReference>
<gene>
    <name evidence="3" type="ORF">DVA86_31945</name>
</gene>
<evidence type="ECO:0000313" key="3">
    <source>
        <dbReference type="EMBL" id="AXK36503.1"/>
    </source>
</evidence>
<feature type="compositionally biased region" description="Basic and acidic residues" evidence="1">
    <location>
        <begin position="405"/>
        <end position="422"/>
    </location>
</feature>
<dbReference type="SUPFAM" id="SSF47413">
    <property type="entry name" value="lambda repressor-like DNA-binding domains"/>
    <property type="match status" value="1"/>
</dbReference>
<keyword evidence="4" id="KW-1185">Reference proteome</keyword>
<feature type="region of interest" description="Disordered" evidence="1">
    <location>
        <begin position="36"/>
        <end position="67"/>
    </location>
</feature>
<dbReference type="EMBL" id="CP031320">
    <property type="protein sequence ID" value="AXK36503.1"/>
    <property type="molecule type" value="Genomic_DNA"/>
</dbReference>
<feature type="region of interest" description="Disordered" evidence="1">
    <location>
        <begin position="169"/>
        <end position="199"/>
    </location>
</feature>
<organism evidence="3 4">
    <name type="scientific">Streptomyces armeniacus</name>
    <dbReference type="NCBI Taxonomy" id="83291"/>
    <lineage>
        <taxon>Bacteria</taxon>
        <taxon>Bacillati</taxon>
        <taxon>Actinomycetota</taxon>
        <taxon>Actinomycetes</taxon>
        <taxon>Kitasatosporales</taxon>
        <taxon>Streptomycetaceae</taxon>
        <taxon>Streptomyces</taxon>
    </lineage>
</organism>
<dbReference type="CDD" id="cd00093">
    <property type="entry name" value="HTH_XRE"/>
    <property type="match status" value="1"/>
</dbReference>